<dbReference type="HOGENOM" id="CLU_059054_2_0_1"/>
<keyword evidence="3" id="KW-1185">Reference proteome</keyword>
<evidence type="ECO:0000313" key="2">
    <source>
        <dbReference type="EMBL" id="KDQ51832.1"/>
    </source>
</evidence>
<feature type="transmembrane region" description="Helical" evidence="1">
    <location>
        <begin position="6"/>
        <end position="27"/>
    </location>
</feature>
<keyword evidence="1" id="KW-0472">Membrane</keyword>
<dbReference type="Proteomes" id="UP000027265">
    <property type="component" value="Unassembled WGS sequence"/>
</dbReference>
<name>A0A067PLD0_9AGAM</name>
<feature type="transmembrane region" description="Helical" evidence="1">
    <location>
        <begin position="39"/>
        <end position="65"/>
    </location>
</feature>
<evidence type="ECO:0000313" key="3">
    <source>
        <dbReference type="Proteomes" id="UP000027265"/>
    </source>
</evidence>
<feature type="transmembrane region" description="Helical" evidence="1">
    <location>
        <begin position="71"/>
        <end position="94"/>
    </location>
</feature>
<proteinExistence type="predicted"/>
<accession>A0A067PLD0</accession>
<dbReference type="InParanoid" id="A0A067PLD0"/>
<evidence type="ECO:0000256" key="1">
    <source>
        <dbReference type="SAM" id="Phobius"/>
    </source>
</evidence>
<gene>
    <name evidence="2" type="ORF">JAAARDRAFT_73330</name>
</gene>
<keyword evidence="1" id="KW-0812">Transmembrane</keyword>
<dbReference type="AlphaFoldDB" id="A0A067PLD0"/>
<sequence>MRWTYVPYFAGRYAVIASFVTLISTGLPSSDDCSATIRFVLAQVSFAFAVGGASLNLTIPTVVIWQCNRYVTALLVWVSVLHWTTLFFSAGHLAQISKGGNGFCNVHVWGDGSLTTVYATTIILDLLDFVLSIVGLARFATPTTQVGSRNRLWRAVVKQGVGYFLLTLLLNVPSLVFASLNLNRTMEVMSNLPAMICSVMASCRAVSSLIRDPDTDGMCDDGPPVARTAFCSGSLFATHMDLPDTGRVQTVQPSQNENISFKRSPC</sequence>
<dbReference type="EMBL" id="KL197744">
    <property type="protein sequence ID" value="KDQ51832.1"/>
    <property type="molecule type" value="Genomic_DNA"/>
</dbReference>
<feature type="transmembrane region" description="Helical" evidence="1">
    <location>
        <begin position="160"/>
        <end position="182"/>
    </location>
</feature>
<reference evidence="3" key="1">
    <citation type="journal article" date="2014" name="Proc. Natl. Acad. Sci. U.S.A.">
        <title>Extensive sampling of basidiomycete genomes demonstrates inadequacy of the white-rot/brown-rot paradigm for wood decay fungi.</title>
        <authorList>
            <person name="Riley R."/>
            <person name="Salamov A.A."/>
            <person name="Brown D.W."/>
            <person name="Nagy L.G."/>
            <person name="Floudas D."/>
            <person name="Held B.W."/>
            <person name="Levasseur A."/>
            <person name="Lombard V."/>
            <person name="Morin E."/>
            <person name="Otillar R."/>
            <person name="Lindquist E.A."/>
            <person name="Sun H."/>
            <person name="LaButti K.M."/>
            <person name="Schmutz J."/>
            <person name="Jabbour D."/>
            <person name="Luo H."/>
            <person name="Baker S.E."/>
            <person name="Pisabarro A.G."/>
            <person name="Walton J.D."/>
            <person name="Blanchette R.A."/>
            <person name="Henrissat B."/>
            <person name="Martin F."/>
            <person name="Cullen D."/>
            <person name="Hibbett D.S."/>
            <person name="Grigoriev I.V."/>
        </authorList>
    </citation>
    <scope>NUCLEOTIDE SEQUENCE [LARGE SCALE GENOMIC DNA]</scope>
    <source>
        <strain evidence="3">MUCL 33604</strain>
    </source>
</reference>
<dbReference type="OrthoDB" id="3197626at2759"/>
<organism evidence="2 3">
    <name type="scientific">Jaapia argillacea MUCL 33604</name>
    <dbReference type="NCBI Taxonomy" id="933084"/>
    <lineage>
        <taxon>Eukaryota</taxon>
        <taxon>Fungi</taxon>
        <taxon>Dikarya</taxon>
        <taxon>Basidiomycota</taxon>
        <taxon>Agaricomycotina</taxon>
        <taxon>Agaricomycetes</taxon>
        <taxon>Agaricomycetidae</taxon>
        <taxon>Jaapiales</taxon>
        <taxon>Jaapiaceae</taxon>
        <taxon>Jaapia</taxon>
    </lineage>
</organism>
<feature type="transmembrane region" description="Helical" evidence="1">
    <location>
        <begin position="115"/>
        <end position="140"/>
    </location>
</feature>
<keyword evidence="1" id="KW-1133">Transmembrane helix</keyword>
<protein>
    <submittedName>
        <fullName evidence="2">Uncharacterized protein</fullName>
    </submittedName>
</protein>